<dbReference type="PANTHER" id="PTHR32347">
    <property type="entry name" value="EFFLUX SYSTEM COMPONENT YKNX-RELATED"/>
    <property type="match status" value="1"/>
</dbReference>
<evidence type="ECO:0000313" key="7">
    <source>
        <dbReference type="EMBL" id="RVU41633.1"/>
    </source>
</evidence>
<comment type="caution">
    <text evidence="7">The sequence shown here is derived from an EMBL/GenBank/DDBJ whole genome shotgun (WGS) entry which is preliminary data.</text>
</comment>
<evidence type="ECO:0000256" key="3">
    <source>
        <dbReference type="ARBA" id="ARBA00023054"/>
    </source>
</evidence>
<feature type="transmembrane region" description="Helical" evidence="5">
    <location>
        <begin position="17"/>
        <end position="35"/>
    </location>
</feature>
<keyword evidence="3 4" id="KW-0175">Coiled coil</keyword>
<dbReference type="InterPro" id="IPR050465">
    <property type="entry name" value="UPF0194_transport"/>
</dbReference>
<keyword evidence="5" id="KW-1133">Transmembrane helix</keyword>
<dbReference type="AlphaFoldDB" id="A0A437R4H1"/>
<name>A0A437R4H1_9GAMM</name>
<evidence type="ECO:0000256" key="1">
    <source>
        <dbReference type="ARBA" id="ARBA00004196"/>
    </source>
</evidence>
<feature type="domain" description="Multidrug resistance protein MdtA-like barrel-sandwich hybrid" evidence="6">
    <location>
        <begin position="74"/>
        <end position="257"/>
    </location>
</feature>
<dbReference type="Proteomes" id="UP000283077">
    <property type="component" value="Unassembled WGS sequence"/>
</dbReference>
<accession>A0A437R4H1</accession>
<keyword evidence="5" id="KW-0472">Membrane</keyword>
<proteinExistence type="inferred from homology"/>
<evidence type="ECO:0000256" key="2">
    <source>
        <dbReference type="ARBA" id="ARBA00009477"/>
    </source>
</evidence>
<reference evidence="7 8" key="1">
    <citation type="submission" date="2019-01" db="EMBL/GenBank/DDBJ databases">
        <authorList>
            <person name="Chen W.-M."/>
        </authorList>
    </citation>
    <scope>NUCLEOTIDE SEQUENCE [LARGE SCALE GENOMIC DNA]</scope>
    <source>
        <strain evidence="7 8">KYPC3</strain>
    </source>
</reference>
<comment type="subcellular location">
    <subcellularLocation>
        <location evidence="1">Cell envelope</location>
    </subcellularLocation>
</comment>
<gene>
    <name evidence="7" type="ORF">EOE67_00065</name>
</gene>
<keyword evidence="8" id="KW-1185">Reference proteome</keyword>
<evidence type="ECO:0000256" key="4">
    <source>
        <dbReference type="SAM" id="Coils"/>
    </source>
</evidence>
<dbReference type="SUPFAM" id="SSF111369">
    <property type="entry name" value="HlyD-like secretion proteins"/>
    <property type="match status" value="1"/>
</dbReference>
<evidence type="ECO:0000259" key="6">
    <source>
        <dbReference type="Pfam" id="PF25917"/>
    </source>
</evidence>
<evidence type="ECO:0000256" key="5">
    <source>
        <dbReference type="SAM" id="Phobius"/>
    </source>
</evidence>
<evidence type="ECO:0000313" key="8">
    <source>
        <dbReference type="Proteomes" id="UP000283077"/>
    </source>
</evidence>
<dbReference type="Pfam" id="PF25917">
    <property type="entry name" value="BSH_RND"/>
    <property type="match status" value="1"/>
</dbReference>
<dbReference type="EMBL" id="SACS01000001">
    <property type="protein sequence ID" value="RVU41633.1"/>
    <property type="molecule type" value="Genomic_DNA"/>
</dbReference>
<feature type="coiled-coil region" evidence="4">
    <location>
        <begin position="176"/>
        <end position="203"/>
    </location>
</feature>
<sequence length="415" mass="46217">MDQPLQPQQLQRQRRRVFITSALVVLSLSLAGWLLHRLLTPELHRSELRIATIGQGDIANTINGAGLVIPVHEAQVASPISTRVSKIHVKPGQTVQKDQLLLELDDHDVQLAIENLREQIAQQDSLMLSLTVGMQQQLKKLRSDIELLQLDLASSTVRLSRFQKLGALGITSQDDLQSAELVVKRAEVQLKQQQEAIIDTQKATEATLENARLQQSIYQKQLAQQQRVLDRTQVKAPFAGMLTWLPTDEGTAIQAGELVAKLAQLDNYRVEVSVSDFYSRYLQPGQPVRLTYNQETLTGEVQTILPEINNGTVRLYVSLQQPNHPALRNKLRIEANIITEQKQQTLIVERGTAIKGSGAQQVYLLKDGVAEKTMLEFGLADSGQIEVLSGATAGMELIISELDSYQHLTQIRVSD</sequence>
<dbReference type="PANTHER" id="PTHR32347:SF14">
    <property type="entry name" value="EFFLUX SYSTEM COMPONENT YKNX-RELATED"/>
    <property type="match status" value="1"/>
</dbReference>
<keyword evidence="5" id="KW-0812">Transmembrane</keyword>
<protein>
    <submittedName>
        <fullName evidence="7">HlyD family efflux transporter periplasmic adaptor subunit</fullName>
    </submittedName>
</protein>
<comment type="similarity">
    <text evidence="2">Belongs to the membrane fusion protein (MFP) (TC 8.A.1) family.</text>
</comment>
<dbReference type="Gene3D" id="2.40.50.100">
    <property type="match status" value="1"/>
</dbReference>
<dbReference type="GO" id="GO:0030313">
    <property type="term" value="C:cell envelope"/>
    <property type="evidence" value="ECO:0007669"/>
    <property type="project" value="UniProtKB-SubCell"/>
</dbReference>
<dbReference type="Gene3D" id="1.10.287.470">
    <property type="entry name" value="Helix hairpin bin"/>
    <property type="match status" value="1"/>
</dbReference>
<dbReference type="InterPro" id="IPR058625">
    <property type="entry name" value="MdtA-like_BSH"/>
</dbReference>
<organism evidence="7 8">
    <name type="scientific">Rheinheimera riviphila</name>
    <dbReference type="NCBI Taxonomy" id="1834037"/>
    <lineage>
        <taxon>Bacteria</taxon>
        <taxon>Pseudomonadati</taxon>
        <taxon>Pseudomonadota</taxon>
        <taxon>Gammaproteobacteria</taxon>
        <taxon>Chromatiales</taxon>
        <taxon>Chromatiaceae</taxon>
        <taxon>Rheinheimera</taxon>
    </lineage>
</organism>
<dbReference type="RefSeq" id="WP_127697032.1">
    <property type="nucleotide sequence ID" value="NZ_SACS01000001.1"/>
</dbReference>
<dbReference type="Gene3D" id="2.40.420.20">
    <property type="match status" value="1"/>
</dbReference>
<dbReference type="OrthoDB" id="9806939at2"/>
<dbReference type="Gene3D" id="2.40.30.170">
    <property type="match status" value="1"/>
</dbReference>